<dbReference type="PANTHER" id="PTHR30008:SF0">
    <property type="entry name" value="EXODEOXYRIBONUCLEASE 7 LARGE SUBUNIT"/>
    <property type="match status" value="1"/>
</dbReference>
<reference evidence="8" key="1">
    <citation type="journal article" date="2021" name="PeerJ">
        <title>Extensive microbial diversity within the chicken gut microbiome revealed by metagenomics and culture.</title>
        <authorList>
            <person name="Gilroy R."/>
            <person name="Ravi A."/>
            <person name="Getino M."/>
            <person name="Pursley I."/>
            <person name="Horton D.L."/>
            <person name="Alikhan N.F."/>
            <person name="Baker D."/>
            <person name="Gharbi K."/>
            <person name="Hall N."/>
            <person name="Watson M."/>
            <person name="Adriaenssens E.M."/>
            <person name="Foster-Nyarko E."/>
            <person name="Jarju S."/>
            <person name="Secka A."/>
            <person name="Antonio M."/>
            <person name="Oren A."/>
            <person name="Chaudhuri R.R."/>
            <person name="La Ragione R."/>
            <person name="Hildebrand F."/>
            <person name="Pallen M.J."/>
        </authorList>
    </citation>
    <scope>NUCLEOTIDE SEQUENCE</scope>
    <source>
        <strain evidence="8">MalCec1-1739</strain>
    </source>
</reference>
<evidence type="ECO:0000256" key="4">
    <source>
        <dbReference type="ARBA" id="ARBA00022839"/>
    </source>
</evidence>
<dbReference type="Proteomes" id="UP000787625">
    <property type="component" value="Unassembled WGS sequence"/>
</dbReference>
<dbReference type="GO" id="GO:0006308">
    <property type="term" value="P:DNA catabolic process"/>
    <property type="evidence" value="ECO:0007669"/>
    <property type="project" value="UniProtKB-UniRule"/>
</dbReference>
<dbReference type="GO" id="GO:0005737">
    <property type="term" value="C:cytoplasm"/>
    <property type="evidence" value="ECO:0007669"/>
    <property type="project" value="UniProtKB-SubCell"/>
</dbReference>
<dbReference type="NCBIfam" id="TIGR00237">
    <property type="entry name" value="xseA"/>
    <property type="match status" value="1"/>
</dbReference>
<evidence type="ECO:0000256" key="3">
    <source>
        <dbReference type="ARBA" id="ARBA00022801"/>
    </source>
</evidence>
<keyword evidence="1" id="KW-0963">Cytoplasm</keyword>
<protein>
    <recommendedName>
        <fullName evidence="5">Exodeoxyribonuclease 7 large subunit</fullName>
        <ecNumber evidence="5">3.1.11.6</ecNumber>
    </recommendedName>
</protein>
<dbReference type="Pfam" id="PF13742">
    <property type="entry name" value="tRNA_anti_2"/>
    <property type="match status" value="1"/>
</dbReference>
<accession>A0A9D2UI60</accession>
<dbReference type="EC" id="3.1.11.6" evidence="5"/>
<keyword evidence="2 5" id="KW-0540">Nuclease</keyword>
<dbReference type="PANTHER" id="PTHR30008">
    <property type="entry name" value="EXODEOXYRIBONUCLEASE 7 LARGE SUBUNIT"/>
    <property type="match status" value="1"/>
</dbReference>
<dbReference type="Pfam" id="PF02601">
    <property type="entry name" value="Exonuc_VII_L"/>
    <property type="match status" value="1"/>
</dbReference>
<dbReference type="GO" id="GO:0008855">
    <property type="term" value="F:exodeoxyribonuclease VII activity"/>
    <property type="evidence" value="ECO:0007669"/>
    <property type="project" value="UniProtKB-UniRule"/>
</dbReference>
<dbReference type="InterPro" id="IPR020579">
    <property type="entry name" value="Exonuc_VII_lsu_C"/>
</dbReference>
<comment type="catalytic activity">
    <reaction evidence="5">
        <text>Exonucleolytic cleavage in either 5'- to 3'- or 3'- to 5'-direction to yield nucleoside 5'-phosphates.</text>
        <dbReference type="EC" id="3.1.11.6"/>
    </reaction>
</comment>
<evidence type="ECO:0000256" key="1">
    <source>
        <dbReference type="ARBA" id="ARBA00022490"/>
    </source>
</evidence>
<dbReference type="InterPro" id="IPR025824">
    <property type="entry name" value="OB-fold_nuc-bd_dom"/>
</dbReference>
<comment type="similarity">
    <text evidence="5">Belongs to the XseA family.</text>
</comment>
<comment type="caution">
    <text evidence="8">The sequence shown here is derived from an EMBL/GenBank/DDBJ whole genome shotgun (WGS) entry which is preliminary data.</text>
</comment>
<reference evidence="8" key="2">
    <citation type="submission" date="2021-04" db="EMBL/GenBank/DDBJ databases">
        <authorList>
            <person name="Gilroy R."/>
        </authorList>
    </citation>
    <scope>NUCLEOTIDE SEQUENCE</scope>
    <source>
        <strain evidence="8">MalCec1-1739</strain>
    </source>
</reference>
<evidence type="ECO:0000313" key="8">
    <source>
        <dbReference type="EMBL" id="HJD52799.1"/>
    </source>
</evidence>
<name>A0A9D2UI60_9BACT</name>
<sequence>MMDVENTLTLHELNSIAGFGIRKVLPDTYWVIGELNEVRTTANGHCFVELVEKDKGSIPIAKARGTIWATNYARLRHRFVSETGREISPGMKVRVNVSVEFHELYGYSLNIHDIDSSYTLGDLYLRRREIIARLNQAGVMDMNRELPLPAVIQRIALISSPTAAGYGDFCAQLDGNAAGIAFDITLFPAAMQGERVEAEVISALDRVSERCDDYDVVVLVRGGGATSDLSAFDSFEIAFRIAQFPLPVISGIGHERDRTVVDEVAGVSVKTPTAAAQHIITHDMTFVTRLDGIASSLAGSMTARLSREQLILQGSMATLARVATGVITDGQSRLQRVQSSIEHRMSVSLHASSARLAALASRLAAQASVRRAACSSALDRIAHALPLAAGACLTSASGRLRMMSGIIDSADPGKVLGRGYSIIRSQGKAVRSTVAFVPGGRYEVEVADGKTDIIIDKISQ</sequence>
<dbReference type="InterPro" id="IPR003753">
    <property type="entry name" value="Exonuc_VII_L"/>
</dbReference>
<dbReference type="AlphaFoldDB" id="A0A9D2UI60"/>
<dbReference type="EMBL" id="DWUP01000073">
    <property type="protein sequence ID" value="HJD52799.1"/>
    <property type="molecule type" value="Genomic_DNA"/>
</dbReference>
<proteinExistence type="inferred from homology"/>
<dbReference type="CDD" id="cd04489">
    <property type="entry name" value="ExoVII_LU_OBF"/>
    <property type="match status" value="1"/>
</dbReference>
<keyword evidence="3 5" id="KW-0378">Hydrolase</keyword>
<evidence type="ECO:0000256" key="2">
    <source>
        <dbReference type="ARBA" id="ARBA00022722"/>
    </source>
</evidence>
<organism evidence="8 9">
    <name type="scientific">Candidatus Avibacteroides avistercoris</name>
    <dbReference type="NCBI Taxonomy" id="2840690"/>
    <lineage>
        <taxon>Bacteria</taxon>
        <taxon>Pseudomonadati</taxon>
        <taxon>Bacteroidota</taxon>
        <taxon>Bacteroidia</taxon>
        <taxon>Bacteroidales</taxon>
        <taxon>Bacteroidaceae</taxon>
        <taxon>Bacteroidaceae incertae sedis</taxon>
        <taxon>Candidatus Avibacteroides</taxon>
    </lineage>
</organism>
<gene>
    <name evidence="8" type="ORF">IAA93_03605</name>
</gene>
<dbReference type="GO" id="GO:0009318">
    <property type="term" value="C:exodeoxyribonuclease VII complex"/>
    <property type="evidence" value="ECO:0007669"/>
    <property type="project" value="UniProtKB-UniRule"/>
</dbReference>
<evidence type="ECO:0000256" key="5">
    <source>
        <dbReference type="RuleBase" id="RU004355"/>
    </source>
</evidence>
<evidence type="ECO:0000259" key="7">
    <source>
        <dbReference type="Pfam" id="PF13742"/>
    </source>
</evidence>
<evidence type="ECO:0000259" key="6">
    <source>
        <dbReference type="Pfam" id="PF02601"/>
    </source>
</evidence>
<evidence type="ECO:0000313" key="9">
    <source>
        <dbReference type="Proteomes" id="UP000787625"/>
    </source>
</evidence>
<feature type="domain" description="Exonuclease VII large subunit C-terminal" evidence="6">
    <location>
        <begin position="140"/>
        <end position="452"/>
    </location>
</feature>
<comment type="subcellular location">
    <subcellularLocation>
        <location evidence="5">Cytoplasm</location>
    </subcellularLocation>
</comment>
<feature type="domain" description="OB-fold nucleic acid binding" evidence="7">
    <location>
        <begin position="9"/>
        <end position="115"/>
    </location>
</feature>
<keyword evidence="4 5" id="KW-0269">Exonuclease</keyword>
<dbReference type="GO" id="GO:0003676">
    <property type="term" value="F:nucleic acid binding"/>
    <property type="evidence" value="ECO:0007669"/>
    <property type="project" value="InterPro"/>
</dbReference>